<dbReference type="Proteomes" id="UP000287872">
    <property type="component" value="Unassembled WGS sequence"/>
</dbReference>
<comment type="caution">
    <text evidence="2">The sequence shown here is derived from an EMBL/GenBank/DDBJ whole genome shotgun (WGS) entry which is preliminary data.</text>
</comment>
<evidence type="ECO:0000256" key="1">
    <source>
        <dbReference type="SAM" id="Phobius"/>
    </source>
</evidence>
<accession>A0A401UUA7</accession>
<keyword evidence="1" id="KW-1133">Transmembrane helix</keyword>
<protein>
    <submittedName>
        <fullName evidence="2">Uncharacterized protein</fullName>
    </submittedName>
</protein>
<proteinExistence type="predicted"/>
<evidence type="ECO:0000313" key="2">
    <source>
        <dbReference type="EMBL" id="GCD13135.1"/>
    </source>
</evidence>
<dbReference type="EMBL" id="BHYK01000062">
    <property type="protein sequence ID" value="GCD13135.1"/>
    <property type="molecule type" value="Genomic_DNA"/>
</dbReference>
<reference evidence="2 3" key="1">
    <citation type="submission" date="2018-11" db="EMBL/GenBank/DDBJ databases">
        <title>Genome sequencing and assembly of Clostridium tagluense strain A121.</title>
        <authorList>
            <person name="Murakami T."/>
            <person name="Segawa T."/>
            <person name="Shcherbakova V.A."/>
            <person name="Mori H."/>
            <person name="Yoshimura Y."/>
        </authorList>
    </citation>
    <scope>NUCLEOTIDE SEQUENCE [LARGE SCALE GENOMIC DNA]</scope>
    <source>
        <strain evidence="2 3">A121</strain>
    </source>
</reference>
<dbReference type="AlphaFoldDB" id="A0A401UUA7"/>
<sequence>MSVQKKLREIFAKKKRLVIGSGGLFILIFLVLFNKYNVFFNISNALSKGHPAYIIEEKHFKSIESAQIYIKEIPFVVPQNIKTSYKLKEITYSKTKENSCSVVFQYKDDNNNELRLEYHSKGDNIESNSDFRIVNPDIVRIETEKGYGIAQNETKQVGNNILTSKFLYFELPKYAITANLFYSEEINTFDKSDDEMLVGIIEGFLHSEIFYAKTESDIIFDSLTLRFNSFSEFKQSALLDVYINEPKYIPNGFNFKYIIYKRYKDNPSHVFNVTAIYENAEGIQLSINYMTFEKSGIHVNNNNTFEQRNIYKIQCDGNDKGYLIPYTERQLRYQFSNFDVNIYLQYKSGETDYDNSYDNALRKIVESIEG</sequence>
<evidence type="ECO:0000313" key="3">
    <source>
        <dbReference type="Proteomes" id="UP000287872"/>
    </source>
</evidence>
<keyword evidence="1" id="KW-0812">Transmembrane</keyword>
<gene>
    <name evidence="2" type="ORF">Ctaglu_47580</name>
</gene>
<name>A0A401UUA7_9CLOT</name>
<keyword evidence="3" id="KW-1185">Reference proteome</keyword>
<keyword evidence="1" id="KW-0472">Membrane</keyword>
<feature type="transmembrane region" description="Helical" evidence="1">
    <location>
        <begin position="16"/>
        <end position="33"/>
    </location>
</feature>
<organism evidence="2 3">
    <name type="scientific">Clostridium tagluense</name>
    <dbReference type="NCBI Taxonomy" id="360422"/>
    <lineage>
        <taxon>Bacteria</taxon>
        <taxon>Bacillati</taxon>
        <taxon>Bacillota</taxon>
        <taxon>Clostridia</taxon>
        <taxon>Eubacteriales</taxon>
        <taxon>Clostridiaceae</taxon>
        <taxon>Clostridium</taxon>
    </lineage>
</organism>